<comment type="caution">
    <text evidence="7">The sequence shown here is derived from an EMBL/GenBank/DDBJ whole genome shotgun (WGS) entry which is preliminary data.</text>
</comment>
<dbReference type="PRINTS" id="PR00260">
    <property type="entry name" value="CHEMTRNSDUCR"/>
</dbReference>
<feature type="transmembrane region" description="Helical" evidence="4">
    <location>
        <begin position="316"/>
        <end position="338"/>
    </location>
</feature>
<dbReference type="CDD" id="cd06225">
    <property type="entry name" value="HAMP"/>
    <property type="match status" value="1"/>
</dbReference>
<keyword evidence="4" id="KW-1133">Transmembrane helix</keyword>
<evidence type="ECO:0000259" key="6">
    <source>
        <dbReference type="PROSITE" id="PS50885"/>
    </source>
</evidence>
<sequence length="627" mass="68099">MLFKTKLNDLPISIRLNVLLGGFVTLMIAALAVYSYQTHRDRINRSEQQLANNRINTLASIVEHEVNTNIKHLERSIAVAWQQLDNTGTLKENNSRTTPLIITDQQTNAQSTIELPEWKLGNQTLLHNNTLVDEINRLTHASATVFQKTAHGFVRIATTVSRSDGSRATDTYINYDSPVAQSVNSGTRFNGRAIVMNQWYRTIYDPIYVDGEVKGMLYIGVPEKDLSSLQKLMTEFGADGSQPFILDQAGNLILSGTQQDIQPLIAEVNRLTGNEARRDTISNNGNWLYFKSMPEVGLKIAIRSDVNSINKELRSLLLKILLSVFIAIPAFIVLLTLLNRGIIQGIQQATVFAAEVAQGQLTGHIAMKRQDEVGQLAQSLDNMVVKLRDIVTNVSGNADAVVNLGGQLNSASLQMSEGANVQASAAEEVSSSMQEMAANIMQNSDNAQSTGHSVAQVVKAVDESARLTVDAAEIMEDVSRKASVIGDIARQTNILALNAAVEAARAGDAGRGFAVVAAEVRKLAERSRMDAETIAEAIARGTTLTQQAGEHLTQILPALNTSNHKVQEIVAAGQEQAIGADQVNSALVELNRITQQNAAISEEVASGTTDMNHIAIELKQTIGFFKI</sequence>
<keyword evidence="1" id="KW-0145">Chemotaxis</keyword>
<proteinExistence type="inferred from homology"/>
<name>A0A2W7MTZ3_9BACT</name>
<evidence type="ECO:0000313" key="8">
    <source>
        <dbReference type="Proteomes" id="UP000249239"/>
    </source>
</evidence>
<evidence type="ECO:0000313" key="7">
    <source>
        <dbReference type="EMBL" id="PZX11290.1"/>
    </source>
</evidence>
<dbReference type="PROSITE" id="PS50111">
    <property type="entry name" value="CHEMOTAXIS_TRANSDUC_2"/>
    <property type="match status" value="1"/>
</dbReference>
<dbReference type="InterPro" id="IPR029151">
    <property type="entry name" value="Sensor-like_sf"/>
</dbReference>
<gene>
    <name evidence="7" type="ORF">LX69_03173</name>
</gene>
<keyword evidence="4" id="KW-0812">Transmembrane</keyword>
<evidence type="ECO:0000256" key="2">
    <source>
        <dbReference type="ARBA" id="ARBA00029447"/>
    </source>
</evidence>
<dbReference type="Gene3D" id="1.10.287.950">
    <property type="entry name" value="Methyl-accepting chemotaxis protein"/>
    <property type="match status" value="1"/>
</dbReference>
<keyword evidence="4" id="KW-0472">Membrane</keyword>
<dbReference type="SUPFAM" id="SSF58104">
    <property type="entry name" value="Methyl-accepting chemotaxis protein (MCP) signaling domain"/>
    <property type="match status" value="1"/>
</dbReference>
<dbReference type="Pfam" id="PF00015">
    <property type="entry name" value="MCPsignal"/>
    <property type="match status" value="1"/>
</dbReference>
<dbReference type="EMBL" id="QKZK01000041">
    <property type="protein sequence ID" value="PZX11290.1"/>
    <property type="molecule type" value="Genomic_DNA"/>
</dbReference>
<feature type="domain" description="HAMP" evidence="6">
    <location>
        <begin position="340"/>
        <end position="392"/>
    </location>
</feature>
<feature type="transmembrane region" description="Helical" evidence="4">
    <location>
        <begin position="12"/>
        <end position="36"/>
    </location>
</feature>
<dbReference type="InterPro" id="IPR051310">
    <property type="entry name" value="MCP_chemotaxis"/>
</dbReference>
<dbReference type="Pfam" id="PF00672">
    <property type="entry name" value="HAMP"/>
    <property type="match status" value="1"/>
</dbReference>
<evidence type="ECO:0000259" key="5">
    <source>
        <dbReference type="PROSITE" id="PS50111"/>
    </source>
</evidence>
<dbReference type="SUPFAM" id="SSF103190">
    <property type="entry name" value="Sensory domain-like"/>
    <property type="match status" value="1"/>
</dbReference>
<evidence type="ECO:0000256" key="1">
    <source>
        <dbReference type="ARBA" id="ARBA00022500"/>
    </source>
</evidence>
<dbReference type="GO" id="GO:0004888">
    <property type="term" value="F:transmembrane signaling receptor activity"/>
    <property type="evidence" value="ECO:0007669"/>
    <property type="project" value="InterPro"/>
</dbReference>
<feature type="domain" description="Methyl-accepting transducer" evidence="5">
    <location>
        <begin position="397"/>
        <end position="612"/>
    </location>
</feature>
<dbReference type="GO" id="GO:0006935">
    <property type="term" value="P:chemotaxis"/>
    <property type="evidence" value="ECO:0007669"/>
    <property type="project" value="UniProtKB-KW"/>
</dbReference>
<accession>A0A2W7MTZ3</accession>
<dbReference type="InterPro" id="IPR003660">
    <property type="entry name" value="HAMP_dom"/>
</dbReference>
<evidence type="ECO:0000256" key="3">
    <source>
        <dbReference type="PROSITE-ProRule" id="PRU00284"/>
    </source>
</evidence>
<dbReference type="AlphaFoldDB" id="A0A2W7MTZ3"/>
<evidence type="ECO:0000256" key="4">
    <source>
        <dbReference type="SAM" id="Phobius"/>
    </source>
</evidence>
<dbReference type="InterPro" id="IPR033462">
    <property type="entry name" value="Cache_3-Cache_2"/>
</dbReference>
<dbReference type="Proteomes" id="UP000249239">
    <property type="component" value="Unassembled WGS sequence"/>
</dbReference>
<keyword evidence="3" id="KW-0807">Transducer</keyword>
<keyword evidence="8" id="KW-1185">Reference proteome</keyword>
<organism evidence="7 8">
    <name type="scientific">Breznakibacter xylanolyticus</name>
    <dbReference type="NCBI Taxonomy" id="990"/>
    <lineage>
        <taxon>Bacteria</taxon>
        <taxon>Pseudomonadati</taxon>
        <taxon>Bacteroidota</taxon>
        <taxon>Bacteroidia</taxon>
        <taxon>Marinilabiliales</taxon>
        <taxon>Marinilabiliaceae</taxon>
        <taxon>Breznakibacter</taxon>
    </lineage>
</organism>
<dbReference type="OrthoDB" id="1123498at2"/>
<dbReference type="PANTHER" id="PTHR43531:SF11">
    <property type="entry name" value="METHYL-ACCEPTING CHEMOTAXIS PROTEIN 3"/>
    <property type="match status" value="1"/>
</dbReference>
<dbReference type="GO" id="GO:0005886">
    <property type="term" value="C:plasma membrane"/>
    <property type="evidence" value="ECO:0007669"/>
    <property type="project" value="TreeGrafter"/>
</dbReference>
<protein>
    <submittedName>
        <fullName evidence="7">Methyl-accepting chemotaxis protein</fullName>
    </submittedName>
</protein>
<dbReference type="PANTHER" id="PTHR43531">
    <property type="entry name" value="PROTEIN ICFG"/>
    <property type="match status" value="1"/>
</dbReference>
<comment type="similarity">
    <text evidence="2">Belongs to the methyl-accepting chemotaxis (MCP) protein family.</text>
</comment>
<dbReference type="RefSeq" id="WP_111446972.1">
    <property type="nucleotide sequence ID" value="NZ_QKZK01000041.1"/>
</dbReference>
<dbReference type="PROSITE" id="PS50885">
    <property type="entry name" value="HAMP"/>
    <property type="match status" value="1"/>
</dbReference>
<reference evidence="7 8" key="1">
    <citation type="submission" date="2018-06" db="EMBL/GenBank/DDBJ databases">
        <title>Genomic Encyclopedia of Archaeal and Bacterial Type Strains, Phase II (KMG-II): from individual species to whole genera.</title>
        <authorList>
            <person name="Goeker M."/>
        </authorList>
    </citation>
    <scope>NUCLEOTIDE SEQUENCE [LARGE SCALE GENOMIC DNA]</scope>
    <source>
        <strain evidence="7 8">DSM 6779</strain>
    </source>
</reference>
<dbReference type="GO" id="GO:0007165">
    <property type="term" value="P:signal transduction"/>
    <property type="evidence" value="ECO:0007669"/>
    <property type="project" value="UniProtKB-KW"/>
</dbReference>
<dbReference type="Pfam" id="PF17201">
    <property type="entry name" value="Cache_3-Cache_2"/>
    <property type="match status" value="1"/>
</dbReference>
<dbReference type="SMART" id="SM00304">
    <property type="entry name" value="HAMP"/>
    <property type="match status" value="1"/>
</dbReference>
<dbReference type="SMART" id="SM00283">
    <property type="entry name" value="MA"/>
    <property type="match status" value="1"/>
</dbReference>
<dbReference type="InterPro" id="IPR004090">
    <property type="entry name" value="Chemotax_Me-accpt_rcpt"/>
</dbReference>
<dbReference type="InterPro" id="IPR004089">
    <property type="entry name" value="MCPsignal_dom"/>
</dbReference>